<dbReference type="OrthoDB" id="166803at2759"/>
<evidence type="ECO:0000256" key="4">
    <source>
        <dbReference type="ARBA" id="ARBA00022989"/>
    </source>
</evidence>
<keyword evidence="10" id="KW-1185">Reference proteome</keyword>
<dbReference type="EMBL" id="BEYU01000155">
    <property type="protein sequence ID" value="GBG33430.1"/>
    <property type="molecule type" value="Genomic_DNA"/>
</dbReference>
<reference evidence="9 10" key="1">
    <citation type="submission" date="2017-12" db="EMBL/GenBank/DDBJ databases">
        <title>Sequencing, de novo assembly and annotation of complete genome of a new Thraustochytrid species, strain FCC1311.</title>
        <authorList>
            <person name="Sedici K."/>
            <person name="Godart F."/>
            <person name="Aiese Cigliano R."/>
            <person name="Sanseverino W."/>
            <person name="Barakat M."/>
            <person name="Ortet P."/>
            <person name="Marechal E."/>
            <person name="Cagnac O."/>
            <person name="Amato A."/>
        </authorList>
    </citation>
    <scope>NUCLEOTIDE SEQUENCE [LARGE SCALE GENOMIC DNA]</scope>
</reference>
<name>A0A2R5GRF7_9STRA</name>
<organism evidence="9 10">
    <name type="scientific">Hondaea fermentalgiana</name>
    <dbReference type="NCBI Taxonomy" id="2315210"/>
    <lineage>
        <taxon>Eukaryota</taxon>
        <taxon>Sar</taxon>
        <taxon>Stramenopiles</taxon>
        <taxon>Bigyra</taxon>
        <taxon>Labyrinthulomycetes</taxon>
        <taxon>Thraustochytrida</taxon>
        <taxon>Thraustochytriidae</taxon>
        <taxon>Hondaea</taxon>
    </lineage>
</organism>
<evidence type="ECO:0000256" key="1">
    <source>
        <dbReference type="ARBA" id="ARBA00004651"/>
    </source>
</evidence>
<comment type="subcellular location">
    <subcellularLocation>
        <location evidence="1">Cell membrane</location>
        <topology evidence="1">Multi-pass membrane protein</topology>
    </subcellularLocation>
</comment>
<dbReference type="AlphaFoldDB" id="A0A2R5GRF7"/>
<feature type="domain" description="VTT" evidence="8">
    <location>
        <begin position="71"/>
        <end position="190"/>
    </location>
</feature>
<keyword evidence="4 7" id="KW-1133">Transmembrane helix</keyword>
<evidence type="ECO:0000259" key="8">
    <source>
        <dbReference type="Pfam" id="PF09335"/>
    </source>
</evidence>
<feature type="transmembrane region" description="Helical" evidence="7">
    <location>
        <begin position="87"/>
        <end position="111"/>
    </location>
</feature>
<gene>
    <name evidence="9" type="ORF">FCC1311_096532</name>
</gene>
<dbReference type="InterPro" id="IPR015414">
    <property type="entry name" value="TMEM64"/>
</dbReference>
<dbReference type="PANTHER" id="PTHR12677">
    <property type="entry name" value="GOLGI APPARATUS MEMBRANE PROTEIN TVP38-RELATED"/>
    <property type="match status" value="1"/>
</dbReference>
<evidence type="ECO:0000256" key="6">
    <source>
        <dbReference type="SAM" id="MobiDB-lite"/>
    </source>
</evidence>
<dbReference type="Proteomes" id="UP000241890">
    <property type="component" value="Unassembled WGS sequence"/>
</dbReference>
<proteinExistence type="predicted"/>
<evidence type="ECO:0000313" key="9">
    <source>
        <dbReference type="EMBL" id="GBG33430.1"/>
    </source>
</evidence>
<feature type="region of interest" description="Disordered" evidence="6">
    <location>
        <begin position="235"/>
        <end position="258"/>
    </location>
</feature>
<evidence type="ECO:0000256" key="7">
    <source>
        <dbReference type="SAM" id="Phobius"/>
    </source>
</evidence>
<dbReference type="InParanoid" id="A0A2R5GRF7"/>
<protein>
    <submittedName>
        <fullName evidence="9">Transmembrane protein 64</fullName>
    </submittedName>
</protein>
<dbReference type="GO" id="GO:0005886">
    <property type="term" value="C:plasma membrane"/>
    <property type="evidence" value="ECO:0007669"/>
    <property type="project" value="UniProtKB-SubCell"/>
</dbReference>
<dbReference type="Pfam" id="PF09335">
    <property type="entry name" value="VTT_dom"/>
    <property type="match status" value="1"/>
</dbReference>
<sequence>MSVKVALVGGVTAAAVAAAALWQSGMTVEEVIVLAKDQMDNLEDVLRELGPVKGPFLLFIIYVISTIFMLPLWGFHMTTGYVYGTFYAAMLIATTQALAAGAAFTMSRYVVGPYVRGFLERKYGRKFFAIDRAVSDEGLKITLLLRLSPLIPFGMNNYLCGITQMKLWEFVVGTWLGVLPGTTAYCNVGAMGKTALDKGTTPLQKGVMVLGLCAGLAVVKILSDLSSKALKDAGIGDEGAEDANKSAAVSSPESKKSK</sequence>
<keyword evidence="3 7" id="KW-0812">Transmembrane</keyword>
<feature type="transmembrane region" description="Helical" evidence="7">
    <location>
        <begin position="56"/>
        <end position="75"/>
    </location>
</feature>
<evidence type="ECO:0000313" key="10">
    <source>
        <dbReference type="Proteomes" id="UP000241890"/>
    </source>
</evidence>
<keyword evidence="2" id="KW-1003">Cell membrane</keyword>
<dbReference type="InterPro" id="IPR032816">
    <property type="entry name" value="VTT_dom"/>
</dbReference>
<keyword evidence="5 7" id="KW-0472">Membrane</keyword>
<dbReference type="PANTHER" id="PTHR12677:SF59">
    <property type="entry name" value="GOLGI APPARATUS MEMBRANE PROTEIN TVP38-RELATED"/>
    <property type="match status" value="1"/>
</dbReference>
<accession>A0A2R5GRF7</accession>
<evidence type="ECO:0000256" key="3">
    <source>
        <dbReference type="ARBA" id="ARBA00022692"/>
    </source>
</evidence>
<evidence type="ECO:0000256" key="2">
    <source>
        <dbReference type="ARBA" id="ARBA00022475"/>
    </source>
</evidence>
<evidence type="ECO:0000256" key="5">
    <source>
        <dbReference type="ARBA" id="ARBA00023136"/>
    </source>
</evidence>
<comment type="caution">
    <text evidence="9">The sequence shown here is derived from an EMBL/GenBank/DDBJ whole genome shotgun (WGS) entry which is preliminary data.</text>
</comment>